<evidence type="ECO:0000256" key="1">
    <source>
        <dbReference type="SAM" id="MobiDB-lite"/>
    </source>
</evidence>
<gene>
    <name evidence="2" type="ORF">PHACADRAFT_32058</name>
</gene>
<reference evidence="2 3" key="1">
    <citation type="journal article" date="2012" name="BMC Genomics">
        <title>Comparative genomics of the white-rot fungi, Phanerochaete carnosa and P. chrysosporium, to elucidate the genetic basis of the distinct wood types they colonize.</title>
        <authorList>
            <person name="Suzuki H."/>
            <person name="MacDonald J."/>
            <person name="Syed K."/>
            <person name="Salamov A."/>
            <person name="Hori C."/>
            <person name="Aerts A."/>
            <person name="Henrissat B."/>
            <person name="Wiebenga A."/>
            <person name="vanKuyk P.A."/>
            <person name="Barry K."/>
            <person name="Lindquist E."/>
            <person name="LaButti K."/>
            <person name="Lapidus A."/>
            <person name="Lucas S."/>
            <person name="Coutinho P."/>
            <person name="Gong Y."/>
            <person name="Samejima M."/>
            <person name="Mahadevan R."/>
            <person name="Abou-Zaid M."/>
            <person name="de Vries R.P."/>
            <person name="Igarashi K."/>
            <person name="Yadav J.S."/>
            <person name="Grigoriev I.V."/>
            <person name="Master E.R."/>
        </authorList>
    </citation>
    <scope>NUCLEOTIDE SEQUENCE [LARGE SCALE GENOMIC DNA]</scope>
    <source>
        <strain evidence="2 3">HHB-10118-sp</strain>
    </source>
</reference>
<evidence type="ECO:0000313" key="3">
    <source>
        <dbReference type="Proteomes" id="UP000008370"/>
    </source>
</evidence>
<accession>K5VWP3</accession>
<organism evidence="2 3">
    <name type="scientific">Phanerochaete carnosa (strain HHB-10118-sp)</name>
    <name type="common">White-rot fungus</name>
    <name type="synonym">Peniophora carnosa</name>
    <dbReference type="NCBI Taxonomy" id="650164"/>
    <lineage>
        <taxon>Eukaryota</taxon>
        <taxon>Fungi</taxon>
        <taxon>Dikarya</taxon>
        <taxon>Basidiomycota</taxon>
        <taxon>Agaricomycotina</taxon>
        <taxon>Agaricomycetes</taxon>
        <taxon>Polyporales</taxon>
        <taxon>Phanerochaetaceae</taxon>
        <taxon>Phanerochaete</taxon>
    </lineage>
</organism>
<proteinExistence type="predicted"/>
<feature type="compositionally biased region" description="Basic residues" evidence="1">
    <location>
        <begin position="13"/>
        <end position="25"/>
    </location>
</feature>
<feature type="compositionally biased region" description="Low complexity" evidence="1">
    <location>
        <begin position="309"/>
        <end position="321"/>
    </location>
</feature>
<feature type="region of interest" description="Disordered" evidence="1">
    <location>
        <begin position="235"/>
        <end position="335"/>
    </location>
</feature>
<feature type="compositionally biased region" description="Pro residues" evidence="1">
    <location>
        <begin position="296"/>
        <end position="308"/>
    </location>
</feature>
<name>K5VWP3_PHACS</name>
<feature type="region of interest" description="Disordered" evidence="1">
    <location>
        <begin position="187"/>
        <end position="218"/>
    </location>
</feature>
<keyword evidence="3" id="KW-1185">Reference proteome</keyword>
<evidence type="ECO:0000313" key="2">
    <source>
        <dbReference type="EMBL" id="EKM51014.1"/>
    </source>
</evidence>
<dbReference type="InParanoid" id="K5VWP3"/>
<dbReference type="EMBL" id="JH930477">
    <property type="protein sequence ID" value="EKM51014.1"/>
    <property type="molecule type" value="Genomic_DNA"/>
</dbReference>
<dbReference type="GeneID" id="18919713"/>
<feature type="compositionally biased region" description="Basic and acidic residues" evidence="1">
    <location>
        <begin position="187"/>
        <end position="200"/>
    </location>
</feature>
<dbReference type="KEGG" id="pco:PHACADRAFT_32058"/>
<feature type="compositionally biased region" description="Low complexity" evidence="1">
    <location>
        <begin position="265"/>
        <end position="295"/>
    </location>
</feature>
<feature type="compositionally biased region" description="Polar residues" evidence="1">
    <location>
        <begin position="325"/>
        <end position="335"/>
    </location>
</feature>
<dbReference type="RefSeq" id="XP_007399983.1">
    <property type="nucleotide sequence ID" value="XM_007399921.1"/>
</dbReference>
<dbReference type="Proteomes" id="UP000008370">
    <property type="component" value="Unassembled WGS sequence"/>
</dbReference>
<dbReference type="OrthoDB" id="3244491at2759"/>
<sequence length="335" mass="36797">MSSDPELVPAHPKSPRRSSPSKRSRVPPSPISIPSFPLSNTIGDEPADPPSPVPTEIIDVEAEDFVRTAQSYGVKVRDYAVELPTPPLPKVPEMWKNSFFTLLAHDMHIRRPKDPSFFVSGRILRRLLDTGFVTQEEADAYWTREDHKSLEEYDKRPYGPYPYVIGFRRPKPTAAYRVSARKAVYGEPRRGDIPDKHFKVPNDGTWGGDAESQRLEKQARDNRMKALRLGMPVPVLGLDPCPPPREPSPNPALPATPIATPPLLPTSLPEDTATLRSSSGLLGSSSRANISTPTTPTAPPTPTTPTSPPTAVAPLPSSSSRRLGRTTTMQTIIVR</sequence>
<feature type="region of interest" description="Disordered" evidence="1">
    <location>
        <begin position="1"/>
        <end position="55"/>
    </location>
</feature>
<protein>
    <submittedName>
        <fullName evidence="2">Uncharacterized protein</fullName>
    </submittedName>
</protein>
<dbReference type="HOGENOM" id="CLU_719822_0_0_1"/>
<feature type="compositionally biased region" description="Pro residues" evidence="1">
    <location>
        <begin position="240"/>
        <end position="264"/>
    </location>
</feature>
<dbReference type="AlphaFoldDB" id="K5VWP3"/>